<dbReference type="EMBL" id="JAGPUO010000041">
    <property type="protein sequence ID" value="KAG5654901.1"/>
    <property type="molecule type" value="Genomic_DNA"/>
</dbReference>
<dbReference type="InterPro" id="IPR036770">
    <property type="entry name" value="Ankyrin_rpt-contain_sf"/>
</dbReference>
<feature type="repeat" description="ANK" evidence="2">
    <location>
        <begin position="989"/>
        <end position="1021"/>
    </location>
</feature>
<dbReference type="AlphaFoldDB" id="A0A9P7KPX4"/>
<name>A0A9P7KPX4_9HYPO</name>
<dbReference type="InterPro" id="IPR053137">
    <property type="entry name" value="NLR-like"/>
</dbReference>
<reference evidence="4" key="1">
    <citation type="submission" date="2021-04" db="EMBL/GenBank/DDBJ databases">
        <title>Draft genome of Fusarium avenaceum strain F156N33, isolated from an atmospheric sample in Virginia.</title>
        <authorList>
            <person name="Yang S."/>
            <person name="Vinatzer B.A."/>
            <person name="Coleman J."/>
        </authorList>
    </citation>
    <scope>NUCLEOTIDE SEQUENCE</scope>
    <source>
        <strain evidence="4">F156N33</strain>
    </source>
</reference>
<dbReference type="InterPro" id="IPR007111">
    <property type="entry name" value="NACHT_NTPase"/>
</dbReference>
<keyword evidence="2" id="KW-0040">ANK repeat</keyword>
<dbReference type="Gene3D" id="3.40.50.300">
    <property type="entry name" value="P-loop containing nucleotide triphosphate hydrolases"/>
    <property type="match status" value="1"/>
</dbReference>
<evidence type="ECO:0000256" key="1">
    <source>
        <dbReference type="ARBA" id="ARBA00022737"/>
    </source>
</evidence>
<dbReference type="GO" id="GO:0003824">
    <property type="term" value="F:catalytic activity"/>
    <property type="evidence" value="ECO:0007669"/>
    <property type="project" value="InterPro"/>
</dbReference>
<evidence type="ECO:0000256" key="2">
    <source>
        <dbReference type="PROSITE-ProRule" id="PRU00023"/>
    </source>
</evidence>
<dbReference type="PROSITE" id="PS50088">
    <property type="entry name" value="ANK_REPEAT"/>
    <property type="match status" value="5"/>
</dbReference>
<dbReference type="Gene3D" id="1.25.40.20">
    <property type="entry name" value="Ankyrin repeat-containing domain"/>
    <property type="match status" value="1"/>
</dbReference>
<feature type="repeat" description="ANK" evidence="2">
    <location>
        <begin position="956"/>
        <end position="988"/>
    </location>
</feature>
<dbReference type="Pfam" id="PF01048">
    <property type="entry name" value="PNP_UDP_1"/>
    <property type="match status" value="1"/>
</dbReference>
<dbReference type="SUPFAM" id="SSF52540">
    <property type="entry name" value="P-loop containing nucleoside triphosphate hydrolases"/>
    <property type="match status" value="1"/>
</dbReference>
<dbReference type="InterPro" id="IPR000845">
    <property type="entry name" value="Nucleoside_phosphorylase_d"/>
</dbReference>
<protein>
    <recommendedName>
        <fullName evidence="3">NACHT domain-containing protein</fullName>
    </recommendedName>
</protein>
<dbReference type="SUPFAM" id="SSF53167">
    <property type="entry name" value="Purine and uridine phosphorylases"/>
    <property type="match status" value="1"/>
</dbReference>
<organism evidence="4 5">
    <name type="scientific">Fusarium avenaceum</name>
    <dbReference type="NCBI Taxonomy" id="40199"/>
    <lineage>
        <taxon>Eukaryota</taxon>
        <taxon>Fungi</taxon>
        <taxon>Dikarya</taxon>
        <taxon>Ascomycota</taxon>
        <taxon>Pezizomycotina</taxon>
        <taxon>Sordariomycetes</taxon>
        <taxon>Hypocreomycetidae</taxon>
        <taxon>Hypocreales</taxon>
        <taxon>Nectriaceae</taxon>
        <taxon>Fusarium</taxon>
        <taxon>Fusarium tricinctum species complex</taxon>
    </lineage>
</organism>
<gene>
    <name evidence="4" type="ORF">KAF25_010946</name>
</gene>
<dbReference type="InterPro" id="IPR002110">
    <property type="entry name" value="Ankyrin_rpt"/>
</dbReference>
<feature type="domain" description="NACHT" evidence="3">
    <location>
        <begin position="400"/>
        <end position="544"/>
    </location>
</feature>
<dbReference type="InterPro" id="IPR035994">
    <property type="entry name" value="Nucleoside_phosphorylase_sf"/>
</dbReference>
<evidence type="ECO:0000313" key="5">
    <source>
        <dbReference type="Proteomes" id="UP000782241"/>
    </source>
</evidence>
<feature type="repeat" description="ANK" evidence="2">
    <location>
        <begin position="1055"/>
        <end position="1087"/>
    </location>
</feature>
<dbReference type="Pfam" id="PF12796">
    <property type="entry name" value="Ank_2"/>
    <property type="match status" value="2"/>
</dbReference>
<keyword evidence="1" id="KW-0677">Repeat</keyword>
<feature type="repeat" description="ANK" evidence="2">
    <location>
        <begin position="923"/>
        <end position="955"/>
    </location>
</feature>
<accession>A0A9P7KPX4</accession>
<dbReference type="PROSITE" id="PS50297">
    <property type="entry name" value="ANK_REP_REGION"/>
    <property type="match status" value="2"/>
</dbReference>
<proteinExistence type="predicted"/>
<feature type="repeat" description="ANK" evidence="2">
    <location>
        <begin position="1092"/>
        <end position="1124"/>
    </location>
</feature>
<dbReference type="PANTHER" id="PTHR46082">
    <property type="entry name" value="ATP/GTP-BINDING PROTEIN-RELATED"/>
    <property type="match status" value="1"/>
</dbReference>
<dbReference type="InterPro" id="IPR056884">
    <property type="entry name" value="NPHP3-like_N"/>
</dbReference>
<dbReference type="SMART" id="SM00248">
    <property type="entry name" value="ANK"/>
    <property type="match status" value="9"/>
</dbReference>
<dbReference type="PROSITE" id="PS50837">
    <property type="entry name" value="NACHT"/>
    <property type="match status" value="1"/>
</dbReference>
<dbReference type="PANTHER" id="PTHR46082:SF11">
    <property type="entry name" value="AAA+ ATPASE DOMAIN-CONTAINING PROTEIN-RELATED"/>
    <property type="match status" value="1"/>
</dbReference>
<dbReference type="SUPFAM" id="SSF48403">
    <property type="entry name" value="Ankyrin repeat"/>
    <property type="match status" value="1"/>
</dbReference>
<keyword evidence="5" id="KW-1185">Reference proteome</keyword>
<dbReference type="Gene3D" id="3.40.50.1580">
    <property type="entry name" value="Nucleoside phosphorylase domain"/>
    <property type="match status" value="1"/>
</dbReference>
<comment type="caution">
    <text evidence="4">The sequence shown here is derived from an EMBL/GenBank/DDBJ whole genome shotgun (WGS) entry which is preliminary data.</text>
</comment>
<sequence>MADLTLYTVGWICAIETELNAAVLFLDDEHDPPEDLPVNDNNSYVLGRIGKHNVAIAALPFGEYGLTSAATVARDMVRTFPNVRIGLMVGIGGGAPTSSNDIRLGDVVVGSPGSGTGGIFHYDYGKTIQDSSFLVTRHLNQPPQFLLTALNNIKGQYTRRGHNLESAIDQVLSTNPIDLPEYQKPSHDSDRLFISTYKHGGKGQDCITSCPDSSQVVVRNERKQSGPKVHFGTIASANQLMKDATIRDRLSDERNVLCFEMEAAGLMNHFPCLVIRGICDYSDTHKNKAWQGYAAMVAAAFAKDLLQKIAPNKVEAERKLKDVMKMVSNKVDAVSSTVKHTYDNLKTAQARERFNTIVKWMRAPDTSSNLNKALDTRQEGSGQNLIQCEAYQAWKSQLNSFLWLHGIPGSGKTILSSSVIKDLQTGPSYRSVIYYYFDFSNNQKQTFDSSLRSFICQLYCKFEDVRSSLNALYDTCMEGYQQPSTDSLEAVFIKMTQPIRELWIVLDALDECSTDERSATVLPWIKRLSSSQHCNTHVLVTSRPERDIEKVITGWELEKYIIRLTDNLIAEDIRAYVKARVRNPQSKLMERWNQRNDVLDEIENVLVKKANGMFLWVSCQLRVLENCLDRRRLYETLNSLPTTLYGTYDRILNDIAKHPHMKDAITVLQMLVFSESRLTLEQAVDAVAVNTERRPYFEMEARMPDPMDLISCFSSLVNVVENYQQLELQLAHFSVKEYLTSGKLSADYQKPLEEIMARSSIAAIHLAYRLDIRRNAEDCGDLSRELPKLTPFESPSTSTLHKIRLSFPLAFERDYDQWVRHARFAQDGYDSQRLQKLICEFFFSDLDREFLHKISASDLSSISVLPNALVEAARFGLACPIPGLIQRNTDNGVRGESLEVASKEGYANIVGQLLKLGVDANTNDGAALLAAVASGHEKTAEILLRAGASTNAKGGTNYTALQVASQHGHEKIVSLLLKHGAQVDVHDDLYESALISASNNGHISVIKLLLESDANINAQSGGYGTALQAASYCGKVGVVQTLLNHRADVNLLGGRCGSALQGASSRGHKTVTRMLLEAGADPNLRGMGLFTNSDSALHLFCHRDCPDTVQLLIDYGADVNALSGDYETALQIATIYRNVKVVEVLLRCDSIDLNARGGKHGTALQVASHTGCHGIVQMLIERGVQFDDDPPSDEHEYILKGTYDSMEEIFNPCRKGTYNPLLRETYNPRLEEIFQSLPQRDIQSLTGKEVQSLLRSLSSSSV</sequence>
<evidence type="ECO:0000313" key="4">
    <source>
        <dbReference type="EMBL" id="KAG5654901.1"/>
    </source>
</evidence>
<dbReference type="Pfam" id="PF13637">
    <property type="entry name" value="Ank_4"/>
    <property type="match status" value="1"/>
</dbReference>
<dbReference type="Proteomes" id="UP000782241">
    <property type="component" value="Unassembled WGS sequence"/>
</dbReference>
<evidence type="ECO:0000259" key="3">
    <source>
        <dbReference type="PROSITE" id="PS50837"/>
    </source>
</evidence>
<dbReference type="Pfam" id="PF24883">
    <property type="entry name" value="NPHP3_N"/>
    <property type="match status" value="1"/>
</dbReference>
<dbReference type="GO" id="GO:0009116">
    <property type="term" value="P:nucleoside metabolic process"/>
    <property type="evidence" value="ECO:0007669"/>
    <property type="project" value="InterPro"/>
</dbReference>
<dbReference type="InterPro" id="IPR027417">
    <property type="entry name" value="P-loop_NTPase"/>
</dbReference>